<dbReference type="RefSeq" id="WP_256400438.1">
    <property type="nucleotide sequence ID" value="NZ_JANHJR010000003.1"/>
</dbReference>
<dbReference type="SUPFAM" id="SSF54593">
    <property type="entry name" value="Glyoxalase/Bleomycin resistance protein/Dihydroxybiphenyl dioxygenase"/>
    <property type="match status" value="2"/>
</dbReference>
<dbReference type="InterPro" id="IPR018146">
    <property type="entry name" value="Glyoxalase_1_CS"/>
</dbReference>
<dbReference type="GO" id="GO:0046872">
    <property type="term" value="F:metal ion binding"/>
    <property type="evidence" value="ECO:0007669"/>
    <property type="project" value="UniProtKB-KW"/>
</dbReference>
<name>A0ABD6DRN5_9EURY</name>
<sequence length="283" mass="31021">MNDGDTHLPADTSPGRVALAVSDLDRQVEFYRDVVGLDVTARGDDNVTLGTPAEPLLELQAAPDASERGQTETGLYHVALLFPSRGALGDVLRRVRERWRLTGASDHGVSEALYLTDPEGNGVELYRDRPRADWPVTDDGRVRMGVDQLDIDAITDLACGKAGIPDETTVGHVHLEVSDLAAAERFYVDTLGLTVRQRYADAALFLAAGDYHHHLGLNTWNNRRDPPAGRGLRWFELLLPDDSSFDAVESRLRGGDVAVRRPDEGDGIELTDPDGIALRLRPR</sequence>
<feature type="domain" description="VOC" evidence="2">
    <location>
        <begin position="13"/>
        <end position="128"/>
    </location>
</feature>
<evidence type="ECO:0000313" key="4">
    <source>
        <dbReference type="Proteomes" id="UP001597034"/>
    </source>
</evidence>
<dbReference type="PANTHER" id="PTHR43279:SF1">
    <property type="entry name" value="CATECHOL-2,3-DIOXYGENASE"/>
    <property type="match status" value="1"/>
</dbReference>
<feature type="domain" description="VOC" evidence="2">
    <location>
        <begin position="169"/>
        <end position="283"/>
    </location>
</feature>
<dbReference type="InterPro" id="IPR037523">
    <property type="entry name" value="VOC_core"/>
</dbReference>
<protein>
    <submittedName>
        <fullName evidence="3">VOC family protein</fullName>
    </submittedName>
</protein>
<accession>A0ABD6DRN5</accession>
<dbReference type="PROSITE" id="PS00934">
    <property type="entry name" value="GLYOXALASE_I_1"/>
    <property type="match status" value="1"/>
</dbReference>
<gene>
    <name evidence="3" type="ORF">ACFSBL_17590</name>
</gene>
<dbReference type="PANTHER" id="PTHR43279">
    <property type="entry name" value="CATECHOL-2,3-DIOXYGENASE"/>
    <property type="match status" value="1"/>
</dbReference>
<dbReference type="Pfam" id="PF00903">
    <property type="entry name" value="Glyoxalase"/>
    <property type="match status" value="2"/>
</dbReference>
<proteinExistence type="predicted"/>
<evidence type="ECO:0000313" key="3">
    <source>
        <dbReference type="EMBL" id="MFD1647506.1"/>
    </source>
</evidence>
<comment type="caution">
    <text evidence="3">The sequence shown here is derived from an EMBL/GenBank/DDBJ whole genome shotgun (WGS) entry which is preliminary data.</text>
</comment>
<dbReference type="PROSITE" id="PS51819">
    <property type="entry name" value="VOC"/>
    <property type="match status" value="2"/>
</dbReference>
<evidence type="ECO:0000259" key="2">
    <source>
        <dbReference type="PROSITE" id="PS51819"/>
    </source>
</evidence>
<evidence type="ECO:0000256" key="1">
    <source>
        <dbReference type="ARBA" id="ARBA00022723"/>
    </source>
</evidence>
<dbReference type="EMBL" id="JBHUDO010000003">
    <property type="protein sequence ID" value="MFD1647506.1"/>
    <property type="molecule type" value="Genomic_DNA"/>
</dbReference>
<reference evidence="3 4" key="1">
    <citation type="journal article" date="2019" name="Int. J. Syst. Evol. Microbiol.">
        <title>The Global Catalogue of Microorganisms (GCM) 10K type strain sequencing project: providing services to taxonomists for standard genome sequencing and annotation.</title>
        <authorList>
            <consortium name="The Broad Institute Genomics Platform"/>
            <consortium name="The Broad Institute Genome Sequencing Center for Infectious Disease"/>
            <person name="Wu L."/>
            <person name="Ma J."/>
        </authorList>
    </citation>
    <scope>NUCLEOTIDE SEQUENCE [LARGE SCALE GENOMIC DNA]</scope>
    <source>
        <strain evidence="3 4">CGMCC 1.10390</strain>
    </source>
</reference>
<dbReference type="InterPro" id="IPR004360">
    <property type="entry name" value="Glyas_Fos-R_dOase_dom"/>
</dbReference>
<dbReference type="Proteomes" id="UP001597034">
    <property type="component" value="Unassembled WGS sequence"/>
</dbReference>
<organism evidence="3 4">
    <name type="scientific">Haloarchaeobius litoreus</name>
    <dbReference type="NCBI Taxonomy" id="755306"/>
    <lineage>
        <taxon>Archaea</taxon>
        <taxon>Methanobacteriati</taxon>
        <taxon>Methanobacteriota</taxon>
        <taxon>Stenosarchaea group</taxon>
        <taxon>Halobacteria</taxon>
        <taxon>Halobacteriales</taxon>
        <taxon>Halorubellaceae</taxon>
        <taxon>Haloarchaeobius</taxon>
    </lineage>
</organism>
<dbReference type="CDD" id="cd16359">
    <property type="entry name" value="VOC_BsCatE_like_C"/>
    <property type="match status" value="1"/>
</dbReference>
<keyword evidence="1" id="KW-0479">Metal-binding</keyword>
<dbReference type="Gene3D" id="3.10.180.10">
    <property type="entry name" value="2,3-Dihydroxybiphenyl 1,2-Dioxygenase, domain 1"/>
    <property type="match status" value="2"/>
</dbReference>
<keyword evidence="4" id="KW-1185">Reference proteome</keyword>
<dbReference type="AlphaFoldDB" id="A0ABD6DRN5"/>
<dbReference type="InterPro" id="IPR029068">
    <property type="entry name" value="Glyas_Bleomycin-R_OHBP_Dase"/>
</dbReference>